<name>A0A6J4LBH4_9BACT</name>
<dbReference type="InterPro" id="IPR011094">
    <property type="entry name" value="Uncharacterised_LppY/LpqO"/>
</dbReference>
<evidence type="ECO:0000313" key="1">
    <source>
        <dbReference type="EMBL" id="CAA9327747.1"/>
    </source>
</evidence>
<sequence>DRLRIDTAAVAHALGAPGRLTGGVYAVRIPHGSAVFHPAGGGHAALTGDVVLPTSSVPATVRALAAHGIRVTNVRPGSLTALESAPGHPENAVLHVWAVDDAATMARGLRDALGPVVIQ</sequence>
<gene>
    <name evidence="1" type="ORF">AVDCRST_MAG40-1772</name>
</gene>
<proteinExistence type="predicted"/>
<protein>
    <submittedName>
        <fullName evidence="1">Uncharacterized protein</fullName>
    </submittedName>
</protein>
<dbReference type="Pfam" id="PF07485">
    <property type="entry name" value="DUF1529"/>
    <property type="match status" value="1"/>
</dbReference>
<reference evidence="1" key="1">
    <citation type="submission" date="2020-02" db="EMBL/GenBank/DDBJ databases">
        <authorList>
            <person name="Meier V. D."/>
        </authorList>
    </citation>
    <scope>NUCLEOTIDE SEQUENCE</scope>
    <source>
        <strain evidence="1">AVDCRST_MAG40</strain>
    </source>
</reference>
<dbReference type="AlphaFoldDB" id="A0A6J4LBH4"/>
<accession>A0A6J4LBH4</accession>
<organism evidence="1">
    <name type="scientific">uncultured Gemmatimonadaceae bacterium</name>
    <dbReference type="NCBI Taxonomy" id="246130"/>
    <lineage>
        <taxon>Bacteria</taxon>
        <taxon>Pseudomonadati</taxon>
        <taxon>Gemmatimonadota</taxon>
        <taxon>Gemmatimonadia</taxon>
        <taxon>Gemmatimonadales</taxon>
        <taxon>Gemmatimonadaceae</taxon>
        <taxon>environmental samples</taxon>
    </lineage>
</organism>
<dbReference type="EMBL" id="CADCTX010000549">
    <property type="protein sequence ID" value="CAA9327747.1"/>
    <property type="molecule type" value="Genomic_DNA"/>
</dbReference>
<feature type="non-terminal residue" evidence="1">
    <location>
        <position position="1"/>
    </location>
</feature>